<comment type="caution">
    <text evidence="2">The sequence shown here is derived from an EMBL/GenBank/DDBJ whole genome shotgun (WGS) entry which is preliminary data.</text>
</comment>
<evidence type="ECO:0000313" key="2">
    <source>
        <dbReference type="EMBL" id="GAE95251.1"/>
    </source>
</evidence>
<proteinExistence type="predicted"/>
<dbReference type="STRING" id="1298598.JCM21714_4468"/>
<sequence length="287" mass="32306">MSEVSPSNQNDNGEKDTNSNDVYVPVQEYTGGEEYTLANGKETGRIANEKREEVEKAIQSFFKEDYKTDVKVHNIVGNVDGATVFVESIGEPHFYTYAIIPIDRKQEIIMTDSIWTQEMVVEDAIITGLYGLAYKSEFNKLDKILEEISIQFNLTGKTIEAIKNSGGAGFSTNFYFVQVADNDPFKSIIDKYLQNPNIKPEQWNTIFSNSNIKPEALLISIKMYMSNNDEPNKKAFEKLVSVVEKSDDIPSGAYSIILNNNEVNKTNGISESNNSLEQSYPQDIIKD</sequence>
<dbReference type="EMBL" id="BAVS01000045">
    <property type="protein sequence ID" value="GAE95251.1"/>
    <property type="molecule type" value="Genomic_DNA"/>
</dbReference>
<evidence type="ECO:0000313" key="3">
    <source>
        <dbReference type="Proteomes" id="UP000019102"/>
    </source>
</evidence>
<gene>
    <name evidence="2" type="ORF">JCM21714_4468</name>
</gene>
<name>W4VPZ3_9BACI</name>
<dbReference type="AlphaFoldDB" id="W4VPZ3"/>
<reference evidence="2 3" key="1">
    <citation type="journal article" date="2014" name="Genome Announc.">
        <title>Draft Genome Sequence of the Boron-Tolerant and Moderately Halotolerant Bacterium Gracilibacillus boraciitolerans JCM 21714T.</title>
        <authorList>
            <person name="Ahmed I."/>
            <person name="Oshima K."/>
            <person name="Suda W."/>
            <person name="Kitamura K."/>
            <person name="Iida T."/>
            <person name="Ohmori Y."/>
            <person name="Fujiwara T."/>
            <person name="Hattori M."/>
            <person name="Ohkuma M."/>
        </authorList>
    </citation>
    <scope>NUCLEOTIDE SEQUENCE [LARGE SCALE GENOMIC DNA]</scope>
    <source>
        <strain evidence="2 3">JCM 21714</strain>
    </source>
</reference>
<feature type="region of interest" description="Disordered" evidence="1">
    <location>
        <begin position="1"/>
        <end position="22"/>
    </location>
</feature>
<keyword evidence="3" id="KW-1185">Reference proteome</keyword>
<evidence type="ECO:0008006" key="4">
    <source>
        <dbReference type="Google" id="ProtNLM"/>
    </source>
</evidence>
<dbReference type="Proteomes" id="UP000019102">
    <property type="component" value="Unassembled WGS sequence"/>
</dbReference>
<dbReference type="InterPro" id="IPR012873">
    <property type="entry name" value="DUF1672"/>
</dbReference>
<dbReference type="Pfam" id="PF07901">
    <property type="entry name" value="DUF1672"/>
    <property type="match status" value="1"/>
</dbReference>
<evidence type="ECO:0000256" key="1">
    <source>
        <dbReference type="SAM" id="MobiDB-lite"/>
    </source>
</evidence>
<dbReference type="RefSeq" id="WP_052000853.1">
    <property type="nucleotide sequence ID" value="NZ_BAVS01000045.1"/>
</dbReference>
<dbReference type="eggNOG" id="ENOG50305Y1">
    <property type="taxonomic scope" value="Bacteria"/>
</dbReference>
<feature type="compositionally biased region" description="Polar residues" evidence="1">
    <location>
        <begin position="1"/>
        <end position="11"/>
    </location>
</feature>
<organism evidence="2 3">
    <name type="scientific">Gracilibacillus boraciitolerans JCM 21714</name>
    <dbReference type="NCBI Taxonomy" id="1298598"/>
    <lineage>
        <taxon>Bacteria</taxon>
        <taxon>Bacillati</taxon>
        <taxon>Bacillota</taxon>
        <taxon>Bacilli</taxon>
        <taxon>Bacillales</taxon>
        <taxon>Bacillaceae</taxon>
        <taxon>Gracilibacillus</taxon>
    </lineage>
</organism>
<accession>W4VPZ3</accession>
<protein>
    <recommendedName>
        <fullName evidence="4">DUF1672 family protein</fullName>
    </recommendedName>
</protein>